<dbReference type="Proteomes" id="UP000569732">
    <property type="component" value="Unassembled WGS sequence"/>
</dbReference>
<proteinExistence type="predicted"/>
<sequence>MYLVCQDEFYRGKHWEYEFEDLSDALTMYHEIFLSPGDIKQLIEVEQPHEVPVFYVGSKRVEGWDKARQLEKSRNAGAVFSHMVTRYKVHTLLNKEKNELYKKSSRMSWSRRLYLIKWVLKGHLPAELFC</sequence>
<comment type="caution">
    <text evidence="1">The sequence shown here is derived from an EMBL/GenBank/DDBJ whole genome shotgun (WGS) entry which is preliminary data.</text>
</comment>
<evidence type="ECO:0000313" key="2">
    <source>
        <dbReference type="Proteomes" id="UP000569732"/>
    </source>
</evidence>
<protein>
    <submittedName>
        <fullName evidence="1">Uncharacterized protein</fullName>
    </submittedName>
</protein>
<reference evidence="1 2" key="1">
    <citation type="submission" date="2020-07" db="EMBL/GenBank/DDBJ databases">
        <title>Endozoicomonas sp. nov., isolated from sediment.</title>
        <authorList>
            <person name="Gu T."/>
        </authorList>
    </citation>
    <scope>NUCLEOTIDE SEQUENCE [LARGE SCALE GENOMIC DNA]</scope>
    <source>
        <strain evidence="1 2">SM1973</strain>
    </source>
</reference>
<dbReference type="AlphaFoldDB" id="A0A853I560"/>
<dbReference type="EMBL" id="JACCKB010000030">
    <property type="protein sequence ID" value="NYZ67839.1"/>
    <property type="molecule type" value="Genomic_DNA"/>
</dbReference>
<dbReference type="RefSeq" id="WP_180569862.1">
    <property type="nucleotide sequence ID" value="NZ_JACCKB010000030.1"/>
</dbReference>
<keyword evidence="2" id="KW-1185">Reference proteome</keyword>
<accession>A0A853I560</accession>
<organism evidence="1 2">
    <name type="scientific">Spartinivicinus marinus</name>
    <dbReference type="NCBI Taxonomy" id="2994442"/>
    <lineage>
        <taxon>Bacteria</taxon>
        <taxon>Pseudomonadati</taxon>
        <taxon>Pseudomonadota</taxon>
        <taxon>Gammaproteobacteria</taxon>
        <taxon>Oceanospirillales</taxon>
        <taxon>Zooshikellaceae</taxon>
        <taxon>Spartinivicinus</taxon>
    </lineage>
</organism>
<name>A0A853I560_9GAMM</name>
<gene>
    <name evidence="1" type="ORF">H0A36_17635</name>
</gene>
<evidence type="ECO:0000313" key="1">
    <source>
        <dbReference type="EMBL" id="NYZ67839.1"/>
    </source>
</evidence>